<dbReference type="SUPFAM" id="SSF81383">
    <property type="entry name" value="F-box domain"/>
    <property type="match status" value="1"/>
</dbReference>
<dbReference type="EnsemblPlants" id="HORVU.MOREX.r3.6HG0630270.1">
    <property type="protein sequence ID" value="HORVU.MOREX.r3.6HG0630270.1"/>
    <property type="gene ID" value="HORVU.MOREX.r3.6HG0630270"/>
</dbReference>
<dbReference type="InterPro" id="IPR036047">
    <property type="entry name" value="F-box-like_dom_sf"/>
</dbReference>
<dbReference type="InterPro" id="IPR032675">
    <property type="entry name" value="LRR_dom_sf"/>
</dbReference>
<dbReference type="InterPro" id="IPR055357">
    <property type="entry name" value="LRR_At1g61320_AtMIF1"/>
</dbReference>
<reference evidence="3" key="3">
    <citation type="submission" date="2022-01" db="UniProtKB">
        <authorList>
            <consortium name="EnsemblPlants"/>
        </authorList>
    </citation>
    <scope>IDENTIFICATION</scope>
    <source>
        <strain evidence="3">subsp. vulgare</strain>
    </source>
</reference>
<evidence type="ECO:0000259" key="1">
    <source>
        <dbReference type="Pfam" id="PF00646"/>
    </source>
</evidence>
<evidence type="ECO:0000313" key="3">
    <source>
        <dbReference type="EnsemblPlants" id="HORVU.MOREX.r3.6HG0630270.1"/>
    </source>
</evidence>
<dbReference type="PANTHER" id="PTHR32153">
    <property type="entry name" value="OJ000223_09.16 PROTEIN"/>
    <property type="match status" value="1"/>
</dbReference>
<reference evidence="4" key="1">
    <citation type="journal article" date="2012" name="Nature">
        <title>A physical, genetic and functional sequence assembly of the barley genome.</title>
        <authorList>
            <consortium name="The International Barley Genome Sequencing Consortium"/>
            <person name="Mayer K.F."/>
            <person name="Waugh R."/>
            <person name="Brown J.W."/>
            <person name="Schulman A."/>
            <person name="Langridge P."/>
            <person name="Platzer M."/>
            <person name="Fincher G.B."/>
            <person name="Muehlbauer G.J."/>
            <person name="Sato K."/>
            <person name="Close T.J."/>
            <person name="Wise R.P."/>
            <person name="Stein N."/>
        </authorList>
    </citation>
    <scope>NUCLEOTIDE SEQUENCE [LARGE SCALE GENOMIC DNA]</scope>
    <source>
        <strain evidence="4">cv. Morex</strain>
    </source>
</reference>
<dbReference type="Pfam" id="PF00646">
    <property type="entry name" value="F-box"/>
    <property type="match status" value="1"/>
</dbReference>
<dbReference type="Gramene" id="HORVU.MOREX.r2.6HG0523260.1">
    <property type="protein sequence ID" value="HORVU.MOREX.r2.6HG0523260.1"/>
    <property type="gene ID" value="HORVU.MOREX.r2.6HG0523260"/>
</dbReference>
<feature type="domain" description="At1g61320/AtMIF1 LRR" evidence="2">
    <location>
        <begin position="162"/>
        <end position="425"/>
    </location>
</feature>
<sequence length="499" mass="57509">MKFVRRHRRDLPKIDRLIKLPDDVLLNILERVGTLDAVRTCVLSKQTLKLPALLSQIVIVPSARDLRWKNRQVVDMTDKVLSTRFPHIPIRALKLRFIMRGDDHLRIGRFVALAMAKQKQKVDAAEFEILTKRQHNEYSHDDLLSFAKLFNDFINECPAAFAGLTRLHLHNLRFGPSDVSTILGTCTRLDSLCFFQCDAGERSVLTVHHARLAELDITSGKFLEIRLGRLPNLQRMSYKNWHYDDHYPLALGFVPRLSNLDLSRGYTIDRALDLSKLLAKVPPISDLHLDFQSEKIWIRPECPKVLAPLLGQLRLVNLDNLPEEFDIAWTMFLLEAAPSIEELSITVWGHKCQRKSQISYPNIMDVKWEPSTPDFKHKNLGRLNIYGFQSNDDFMGYVRRVVQAAVNIKEVTLHHRKVCKVCVDKFLGLGVRPWSCLGTREEVESFKTKITEMINARARAMSMASAHKIRRDVCIDKLPHRLGVRPTSEENDSFRKKIT</sequence>
<dbReference type="SUPFAM" id="SSF52047">
    <property type="entry name" value="RNI-like"/>
    <property type="match status" value="1"/>
</dbReference>
<protein>
    <recommendedName>
        <fullName evidence="5">F-box domain-containing protein</fullName>
    </recommendedName>
</protein>
<dbReference type="Pfam" id="PF23622">
    <property type="entry name" value="LRR_At1g61320_AtMIF1"/>
    <property type="match status" value="1"/>
</dbReference>
<name>A0A8I6Y683_HORVV</name>
<evidence type="ECO:0008006" key="5">
    <source>
        <dbReference type="Google" id="ProtNLM"/>
    </source>
</evidence>
<accession>A0A8I6Y683</accession>
<dbReference type="AlphaFoldDB" id="A0A8I6Y683"/>
<dbReference type="InterPro" id="IPR001810">
    <property type="entry name" value="F-box_dom"/>
</dbReference>
<dbReference type="Proteomes" id="UP000011116">
    <property type="component" value="Chromosome 6H"/>
</dbReference>
<evidence type="ECO:0000313" key="4">
    <source>
        <dbReference type="Proteomes" id="UP000011116"/>
    </source>
</evidence>
<dbReference type="Gene3D" id="3.80.10.10">
    <property type="entry name" value="Ribonuclease Inhibitor"/>
    <property type="match status" value="1"/>
</dbReference>
<keyword evidence="4" id="KW-1185">Reference proteome</keyword>
<organism evidence="3 4">
    <name type="scientific">Hordeum vulgare subsp. vulgare</name>
    <name type="common">Domesticated barley</name>
    <dbReference type="NCBI Taxonomy" id="112509"/>
    <lineage>
        <taxon>Eukaryota</taxon>
        <taxon>Viridiplantae</taxon>
        <taxon>Streptophyta</taxon>
        <taxon>Embryophyta</taxon>
        <taxon>Tracheophyta</taxon>
        <taxon>Spermatophyta</taxon>
        <taxon>Magnoliopsida</taxon>
        <taxon>Liliopsida</taxon>
        <taxon>Poales</taxon>
        <taxon>Poaceae</taxon>
        <taxon>BOP clade</taxon>
        <taxon>Pooideae</taxon>
        <taxon>Triticodae</taxon>
        <taxon>Triticeae</taxon>
        <taxon>Hordeinae</taxon>
        <taxon>Hordeum</taxon>
    </lineage>
</organism>
<evidence type="ECO:0000259" key="2">
    <source>
        <dbReference type="Pfam" id="PF23622"/>
    </source>
</evidence>
<proteinExistence type="predicted"/>
<dbReference type="Gramene" id="HORVU.MOREX.r3.6HG0630270.1">
    <property type="protein sequence ID" value="HORVU.MOREX.r3.6HG0630270.1"/>
    <property type="gene ID" value="HORVU.MOREX.r3.6HG0630270"/>
</dbReference>
<feature type="domain" description="F-box" evidence="1">
    <location>
        <begin position="18"/>
        <end position="47"/>
    </location>
</feature>
<dbReference type="InterPro" id="IPR044997">
    <property type="entry name" value="F-box_plant"/>
</dbReference>
<reference evidence="3" key="2">
    <citation type="submission" date="2020-10" db="EMBL/GenBank/DDBJ databases">
        <authorList>
            <person name="Scholz U."/>
            <person name="Mascher M."/>
            <person name="Fiebig A."/>
        </authorList>
    </citation>
    <scope>NUCLEOTIDE SEQUENCE [LARGE SCALE GENOMIC DNA]</scope>
    <source>
        <strain evidence="3">cv. Morex</strain>
    </source>
</reference>